<dbReference type="EMBL" id="CAGKOT010000002">
    <property type="protein sequence ID" value="CAB5314373.1"/>
    <property type="molecule type" value="Genomic_DNA"/>
</dbReference>
<comment type="caution">
    <text evidence="1">The sequence shown here is derived from an EMBL/GenBank/DDBJ whole genome shotgun (WGS) entry which is preliminary data.</text>
</comment>
<dbReference type="VEuPathDB" id="FungiDB:RhiirFUN_000787"/>
<sequence>MINEFLESLQIDISQLNIDDSDKLSKPKNSDDYEQNDDNMISKEDLESLQIDISQLNDLVSTKTGNLKAKIKSRIKAVIK</sequence>
<dbReference type="AlphaFoldDB" id="A0A916DYH7"/>
<proteinExistence type="predicted"/>
<organism evidence="1 2">
    <name type="scientific">Rhizophagus irregularis</name>
    <dbReference type="NCBI Taxonomy" id="588596"/>
    <lineage>
        <taxon>Eukaryota</taxon>
        <taxon>Fungi</taxon>
        <taxon>Fungi incertae sedis</taxon>
        <taxon>Mucoromycota</taxon>
        <taxon>Glomeromycotina</taxon>
        <taxon>Glomeromycetes</taxon>
        <taxon>Glomerales</taxon>
        <taxon>Glomeraceae</taxon>
        <taxon>Rhizophagus</taxon>
    </lineage>
</organism>
<dbReference type="OrthoDB" id="10399046at2759"/>
<protein>
    <submittedName>
        <fullName evidence="1">Uncharacterized protein</fullName>
    </submittedName>
</protein>
<accession>A0A916DYH7</accession>
<evidence type="ECO:0000313" key="1">
    <source>
        <dbReference type="EMBL" id="CAB5314373.1"/>
    </source>
</evidence>
<gene>
    <name evidence="1" type="ORF">CHRIB12_LOCUS1785</name>
</gene>
<evidence type="ECO:0000313" key="2">
    <source>
        <dbReference type="Proteomes" id="UP000684084"/>
    </source>
</evidence>
<name>A0A916DYH7_9GLOM</name>
<reference evidence="1" key="1">
    <citation type="submission" date="2020-05" db="EMBL/GenBank/DDBJ databases">
        <authorList>
            <person name="Rincon C."/>
            <person name="Sanders R I."/>
            <person name="Robbins C."/>
            <person name="Chaturvedi A."/>
        </authorList>
    </citation>
    <scope>NUCLEOTIDE SEQUENCE</scope>
    <source>
        <strain evidence="1">CHB12</strain>
    </source>
</reference>
<dbReference type="Proteomes" id="UP000684084">
    <property type="component" value="Unassembled WGS sequence"/>
</dbReference>